<accession>A0ABT2HW40</accession>
<proteinExistence type="predicted"/>
<dbReference type="Gene3D" id="1.10.150.200">
    <property type="entry name" value="Maltooligosyl trehalose synthase, domain 3"/>
    <property type="match status" value="1"/>
</dbReference>
<dbReference type="SMART" id="SM00642">
    <property type="entry name" value="Aamy"/>
    <property type="match status" value="1"/>
</dbReference>
<organism evidence="2 3">
    <name type="scientific">Pseudoclavibacter albus</name>
    <dbReference type="NCBI Taxonomy" id="272241"/>
    <lineage>
        <taxon>Bacteria</taxon>
        <taxon>Bacillati</taxon>
        <taxon>Actinomycetota</taxon>
        <taxon>Actinomycetes</taxon>
        <taxon>Micrococcales</taxon>
        <taxon>Microbacteriaceae</taxon>
        <taxon>Pseudoclavibacter</taxon>
    </lineage>
</organism>
<dbReference type="Proteomes" id="UP001525379">
    <property type="component" value="Unassembled WGS sequence"/>
</dbReference>
<dbReference type="Gene3D" id="3.20.20.80">
    <property type="entry name" value="Glycosidases"/>
    <property type="match status" value="1"/>
</dbReference>
<dbReference type="InterPro" id="IPR017853">
    <property type="entry name" value="GH"/>
</dbReference>
<dbReference type="CDD" id="cd11336">
    <property type="entry name" value="AmyAc_MTSase"/>
    <property type="match status" value="1"/>
</dbReference>
<name>A0ABT2HW40_9MICO</name>
<gene>
    <name evidence="2" type="primary">treY</name>
    <name evidence="2" type="ORF">M3D15_04175</name>
</gene>
<dbReference type="PANTHER" id="PTHR10357:SF216">
    <property type="entry name" value="MALTOOLIGOSYL TREHALOSE SYNTHASE-RELATED"/>
    <property type="match status" value="1"/>
</dbReference>
<reference evidence="2 3" key="1">
    <citation type="submission" date="2022-04" db="EMBL/GenBank/DDBJ databases">
        <title>Human microbiome associated bacterial genomes.</title>
        <authorList>
            <person name="Sandstrom S."/>
            <person name="Salamzade R."/>
            <person name="Kalan L.R."/>
        </authorList>
    </citation>
    <scope>NUCLEOTIDE SEQUENCE [LARGE SCALE GENOMIC DNA]</scope>
    <source>
        <strain evidence="3">p3-SID1799</strain>
    </source>
</reference>
<dbReference type="NCBIfam" id="TIGR02401">
    <property type="entry name" value="trehalose_TreY"/>
    <property type="match status" value="1"/>
</dbReference>
<dbReference type="Gene3D" id="3.30.1590.10">
    <property type="entry name" value="Maltooligosyl trehalose synthase, domain 2"/>
    <property type="match status" value="1"/>
</dbReference>
<evidence type="ECO:0000313" key="2">
    <source>
        <dbReference type="EMBL" id="MCT2042530.1"/>
    </source>
</evidence>
<keyword evidence="3" id="KW-1185">Reference proteome</keyword>
<dbReference type="RefSeq" id="WP_260104019.1">
    <property type="nucleotide sequence ID" value="NZ_JALXSQ010000011.1"/>
</dbReference>
<dbReference type="SUPFAM" id="SSF51445">
    <property type="entry name" value="(Trans)glycosidases"/>
    <property type="match status" value="1"/>
</dbReference>
<evidence type="ECO:0000313" key="3">
    <source>
        <dbReference type="Proteomes" id="UP001525379"/>
    </source>
</evidence>
<dbReference type="Gene3D" id="1.10.10.470">
    <property type="entry name" value="Maltooligosyl trehalose synthase, domain 4"/>
    <property type="match status" value="1"/>
</dbReference>
<comment type="caution">
    <text evidence="2">The sequence shown here is derived from an EMBL/GenBank/DDBJ whole genome shotgun (WGS) entry which is preliminary data.</text>
</comment>
<dbReference type="InterPro" id="IPR012767">
    <property type="entry name" value="Trehalose_TreY"/>
</dbReference>
<feature type="domain" description="Glycosyl hydrolase family 13 catalytic" evidence="1">
    <location>
        <begin position="13"/>
        <end position="667"/>
    </location>
</feature>
<sequence>MARHTPRSTYRLQLTPQFGFADAEAILPYLHQLGVDWIYCSPVTQAGEGSSHGYDVTDPTKIDAARGGREAFESMCRAAHELGMGVLVDIVPNHQGVEDALANPMWRSLLAEGKGSLHDATFDVDWDAGEGKLLLPVIGDDDMPREPGAPIANLRVDGDVLWYHDRGFPLAAGTADDGADTATVHERQHYRLVHWRQADHALNYRRFFTITSLAGVRVEQPEVFERTHSEILRWVREGLVDGLRIDHIDGLRDPAGYLARLREAAPDIYLVVEKILAEGETLPEDWPVDGTTGYEAISLIDRMLVDPHAEACLGELAERAAARAGGADHPASGFGDLAHQMKRDVASGQLRAEIHRITRELVRSGIDHPQIVDAVIELVTFLPVYRSYLPHGRELVEGAAEAARASRPDLAEAINVILPSLLDPTHPAAGRLEQTSGMVMAKGVEDRAFFRDARLTSLNEVGGDPAHFSLSLDEFHTSFAEREAREPLAMSALSTHDTKRGEDTRARIHVLAECPELWEDTLEHVSDAVPMYAHATGNLVWQAVIGAWPASRERLYRFAEKAAREAGQVTSWTKQNPEAEARIHAAVDAAFDHPAIGSFVRNLVDELRDDGWTNALSAKLVQLTMPGIPDVYQGTELWSFTLTDPDNRDKVDYRSRRSALAALLEGHRPDIDDSGAAKLFVTAAALLTRRERPQLFTGYEAMYAHGTASEHLIAFNRGGAITLATRLPRDLREGGGWGDTAIKLPEGVWVDQLTARAFDGGRMHKIEQLLSDYPVALLAQSARRDDTAA</sequence>
<dbReference type="EMBL" id="JALXSQ010000011">
    <property type="protein sequence ID" value="MCT2042530.1"/>
    <property type="molecule type" value="Genomic_DNA"/>
</dbReference>
<evidence type="ECO:0000259" key="1">
    <source>
        <dbReference type="SMART" id="SM00642"/>
    </source>
</evidence>
<dbReference type="InterPro" id="IPR013797">
    <property type="entry name" value="Maltooligo_trehalose_synth_4"/>
</dbReference>
<dbReference type="Pfam" id="PF00128">
    <property type="entry name" value="Alpha-amylase"/>
    <property type="match status" value="1"/>
</dbReference>
<dbReference type="InterPro" id="IPR006047">
    <property type="entry name" value="GH13_cat_dom"/>
</dbReference>
<protein>
    <submittedName>
        <fullName evidence="2">Malto-oligosyltrehalose synthase</fullName>
    </submittedName>
</protein>
<dbReference type="PANTHER" id="PTHR10357">
    <property type="entry name" value="ALPHA-AMYLASE FAMILY MEMBER"/>
    <property type="match status" value="1"/>
</dbReference>